<dbReference type="GO" id="GO:0051287">
    <property type="term" value="F:NAD binding"/>
    <property type="evidence" value="ECO:0007669"/>
    <property type="project" value="InterPro"/>
</dbReference>
<evidence type="ECO:0000256" key="1">
    <source>
        <dbReference type="ARBA" id="ARBA00005854"/>
    </source>
</evidence>
<protein>
    <submittedName>
        <fullName evidence="7">D-2-hydroxyacid dehydrogenase</fullName>
    </submittedName>
</protein>
<accession>A0A7X6I4G6</accession>
<evidence type="ECO:0000256" key="3">
    <source>
        <dbReference type="ARBA" id="ARBA00023027"/>
    </source>
</evidence>
<evidence type="ECO:0000256" key="4">
    <source>
        <dbReference type="RuleBase" id="RU003719"/>
    </source>
</evidence>
<evidence type="ECO:0000313" key="8">
    <source>
        <dbReference type="Proteomes" id="UP000521868"/>
    </source>
</evidence>
<dbReference type="CDD" id="cd05300">
    <property type="entry name" value="2-Hacid_dh_1"/>
    <property type="match status" value="1"/>
</dbReference>
<gene>
    <name evidence="7" type="ORF">RAMLITH_00560</name>
</gene>
<evidence type="ECO:0000313" key="7">
    <source>
        <dbReference type="EMBL" id="NKE64296.1"/>
    </source>
</evidence>
<keyword evidence="3" id="KW-0520">NAD</keyword>
<evidence type="ECO:0000259" key="6">
    <source>
        <dbReference type="Pfam" id="PF02826"/>
    </source>
</evidence>
<dbReference type="PANTHER" id="PTHR43333:SF1">
    <property type="entry name" value="D-ISOMER SPECIFIC 2-HYDROXYACID DEHYDROGENASE NAD-BINDING DOMAIN-CONTAINING PROTEIN"/>
    <property type="match status" value="1"/>
</dbReference>
<keyword evidence="8" id="KW-1185">Reference proteome</keyword>
<dbReference type="FunFam" id="3.40.50.720:FF:000203">
    <property type="entry name" value="D-3-phosphoglycerate dehydrogenase (SerA)"/>
    <property type="match status" value="1"/>
</dbReference>
<keyword evidence="2 4" id="KW-0560">Oxidoreductase</keyword>
<dbReference type="InterPro" id="IPR006139">
    <property type="entry name" value="D-isomer_2_OHA_DH_cat_dom"/>
</dbReference>
<dbReference type="Pfam" id="PF00389">
    <property type="entry name" value="2-Hacid_dh"/>
    <property type="match status" value="1"/>
</dbReference>
<dbReference type="Gene3D" id="3.40.50.720">
    <property type="entry name" value="NAD(P)-binding Rossmann-like Domain"/>
    <property type="match status" value="2"/>
</dbReference>
<dbReference type="Proteomes" id="UP000521868">
    <property type="component" value="Unassembled WGS sequence"/>
</dbReference>
<dbReference type="PANTHER" id="PTHR43333">
    <property type="entry name" value="2-HACID_DH_C DOMAIN-CONTAINING PROTEIN"/>
    <property type="match status" value="1"/>
</dbReference>
<evidence type="ECO:0000256" key="2">
    <source>
        <dbReference type="ARBA" id="ARBA00023002"/>
    </source>
</evidence>
<organism evidence="7 8">
    <name type="scientific">Ramlibacter lithotrophicus</name>
    <dbReference type="NCBI Taxonomy" id="2606681"/>
    <lineage>
        <taxon>Bacteria</taxon>
        <taxon>Pseudomonadati</taxon>
        <taxon>Pseudomonadota</taxon>
        <taxon>Betaproteobacteria</taxon>
        <taxon>Burkholderiales</taxon>
        <taxon>Comamonadaceae</taxon>
        <taxon>Ramlibacter</taxon>
    </lineage>
</organism>
<evidence type="ECO:0000259" key="5">
    <source>
        <dbReference type="Pfam" id="PF00389"/>
    </source>
</evidence>
<dbReference type="EMBL" id="VTOX01000001">
    <property type="protein sequence ID" value="NKE64296.1"/>
    <property type="molecule type" value="Genomic_DNA"/>
</dbReference>
<dbReference type="AlphaFoldDB" id="A0A7X6I4G6"/>
<comment type="similarity">
    <text evidence="1 4">Belongs to the D-isomer specific 2-hydroxyacid dehydrogenase family.</text>
</comment>
<feature type="domain" description="D-isomer specific 2-hydroxyacid dehydrogenase NAD-binding" evidence="6">
    <location>
        <begin position="91"/>
        <end position="271"/>
    </location>
</feature>
<comment type="caution">
    <text evidence="7">The sequence shown here is derived from an EMBL/GenBank/DDBJ whole genome shotgun (WGS) entry which is preliminary data.</text>
</comment>
<dbReference type="SUPFAM" id="SSF52283">
    <property type="entry name" value="Formate/glycerate dehydrogenase catalytic domain-like"/>
    <property type="match status" value="1"/>
</dbReference>
<feature type="domain" description="D-isomer specific 2-hydroxyacid dehydrogenase catalytic" evidence="5">
    <location>
        <begin position="18"/>
        <end position="297"/>
    </location>
</feature>
<dbReference type="InterPro" id="IPR006140">
    <property type="entry name" value="D-isomer_DH_NAD-bd"/>
</dbReference>
<proteinExistence type="inferred from homology"/>
<dbReference type="GO" id="GO:0016616">
    <property type="term" value="F:oxidoreductase activity, acting on the CH-OH group of donors, NAD or NADP as acceptor"/>
    <property type="evidence" value="ECO:0007669"/>
    <property type="project" value="InterPro"/>
</dbReference>
<dbReference type="InterPro" id="IPR029753">
    <property type="entry name" value="D-isomer_DH_CS"/>
</dbReference>
<reference evidence="7 8" key="1">
    <citation type="journal article" date="2020" name="Nature">
        <title>Bacterial chemolithoautotrophy via manganese oxidation.</title>
        <authorList>
            <person name="Yu H."/>
            <person name="Leadbetter J.R."/>
        </authorList>
    </citation>
    <scope>NUCLEOTIDE SEQUENCE [LARGE SCALE GENOMIC DNA]</scope>
    <source>
        <strain evidence="7 8">RBP-1</strain>
    </source>
</reference>
<dbReference type="SUPFAM" id="SSF51735">
    <property type="entry name" value="NAD(P)-binding Rossmann-fold domains"/>
    <property type="match status" value="1"/>
</dbReference>
<name>A0A7X6I4G6_9BURK</name>
<dbReference type="PROSITE" id="PS00671">
    <property type="entry name" value="D_2_HYDROXYACID_DH_3"/>
    <property type="match status" value="1"/>
</dbReference>
<dbReference type="InterPro" id="IPR036291">
    <property type="entry name" value="NAD(P)-bd_dom_sf"/>
</dbReference>
<sequence>MQERFALRNTGIRSFEVRTLDELKARIGEAHVLSVSGFWRNEFVEQAQQLAFIQSISAGTDQYSREILGAAGIRVASAQGVNERAVAEHAIGLVLAVARKLPMAFANQAAHKWRGLISEIAQREDELGGKTLVIVGMGRIGSRLAQLAKAFDMRVIGVKRDPARGGGAADLTVPQSQLLEVLPQADFVALTCPLNPSTQDLIDAKAFAAMKPTAVLVNVARGKVVNEPALIEAMRSGAIAAAALDCVWDEPLPPASPLWDLPNVFITPHSAGETQKYEDNVIDLLLENLQRLGRGETQLKNGFV</sequence>
<dbReference type="Pfam" id="PF02826">
    <property type="entry name" value="2-Hacid_dh_C"/>
    <property type="match status" value="1"/>
</dbReference>